<keyword evidence="4" id="KW-0503">Monooxygenase</keyword>
<keyword evidence="2" id="KW-0274">FAD</keyword>
<keyword evidence="7" id="KW-1185">Reference proteome</keyword>
<proteinExistence type="predicted"/>
<gene>
    <name evidence="6" type="ORF">GCM10022419_060630</name>
</gene>
<evidence type="ECO:0000256" key="3">
    <source>
        <dbReference type="ARBA" id="ARBA00023002"/>
    </source>
</evidence>
<dbReference type="SUPFAM" id="SSF51905">
    <property type="entry name" value="FAD/NAD(P)-binding domain"/>
    <property type="match status" value="1"/>
</dbReference>
<dbReference type="PANTHER" id="PTHR47178">
    <property type="entry name" value="MONOOXYGENASE, FAD-BINDING"/>
    <property type="match status" value="1"/>
</dbReference>
<accession>A0ABP6XT52</accession>
<dbReference type="PRINTS" id="PR00420">
    <property type="entry name" value="RNGMNOXGNASE"/>
</dbReference>
<evidence type="ECO:0000259" key="5">
    <source>
        <dbReference type="Pfam" id="PF01494"/>
    </source>
</evidence>
<evidence type="ECO:0000313" key="7">
    <source>
        <dbReference type="Proteomes" id="UP001500630"/>
    </source>
</evidence>
<dbReference type="InterPro" id="IPR036188">
    <property type="entry name" value="FAD/NAD-bd_sf"/>
</dbReference>
<reference evidence="7" key="1">
    <citation type="journal article" date="2019" name="Int. J. Syst. Evol. Microbiol.">
        <title>The Global Catalogue of Microorganisms (GCM) 10K type strain sequencing project: providing services to taxonomists for standard genome sequencing and annotation.</title>
        <authorList>
            <consortium name="The Broad Institute Genomics Platform"/>
            <consortium name="The Broad Institute Genome Sequencing Center for Infectious Disease"/>
            <person name="Wu L."/>
            <person name="Ma J."/>
        </authorList>
    </citation>
    <scope>NUCLEOTIDE SEQUENCE [LARGE SCALE GENOMIC DNA]</scope>
    <source>
        <strain evidence="7">JCM 17326</strain>
    </source>
</reference>
<evidence type="ECO:0000313" key="6">
    <source>
        <dbReference type="EMBL" id="GAA3571622.1"/>
    </source>
</evidence>
<evidence type="ECO:0000256" key="2">
    <source>
        <dbReference type="ARBA" id="ARBA00022827"/>
    </source>
</evidence>
<dbReference type="Pfam" id="PF01494">
    <property type="entry name" value="FAD_binding_3"/>
    <property type="match status" value="1"/>
</dbReference>
<protein>
    <submittedName>
        <fullName evidence="6">NAD(P)/FAD-dependent oxidoreductase</fullName>
    </submittedName>
</protein>
<evidence type="ECO:0000256" key="1">
    <source>
        <dbReference type="ARBA" id="ARBA00022630"/>
    </source>
</evidence>
<sequence>MTRHIAIIGGGIGGLCLAQGLRKAGQHVTVHERDRTPAGRLQGYRVHIDPNGARALHDCLPPGLWQAFLDTTGHGGQDFGFVTEQLKTLTLLETPKAADPADDHHSVSRITLRQVLLSGLDDVVRFGKTYESYRRLPDGRVELSFADGTRESADIVVAADGGNSRVRKQYLPHAERVDTGIVTVAGKFPLTDETRRLLTPRLVDGPNNVIPPRGMGLFTAPHDLGPGSGASGAGVRGIGATEQEGALMDNASSYILWAFGATNGRFPTDIADMSGDQLKATVAKMIRTWHPDLRRLIDLSHPDTVTLLPIRTSIPIEPWPATNITLLGDAIHSMTPMRGIGANTALRDAHLLCAALTGAQTGGGDPVAAIAAYEARMREYGFAAVRGSLSAAEQFIGDSRVARMGFKSFLRVVQRIPALKAKVFA</sequence>
<evidence type="ECO:0000256" key="4">
    <source>
        <dbReference type="ARBA" id="ARBA00023033"/>
    </source>
</evidence>
<comment type="caution">
    <text evidence="6">The sequence shown here is derived from an EMBL/GenBank/DDBJ whole genome shotgun (WGS) entry which is preliminary data.</text>
</comment>
<dbReference type="Proteomes" id="UP001500630">
    <property type="component" value="Unassembled WGS sequence"/>
</dbReference>
<name>A0ABP6XT52_9ACTN</name>
<keyword evidence="3" id="KW-0560">Oxidoreductase</keyword>
<keyword evidence="1" id="KW-0285">Flavoprotein</keyword>
<feature type="domain" description="FAD-binding" evidence="5">
    <location>
        <begin position="316"/>
        <end position="386"/>
    </location>
</feature>
<dbReference type="Pfam" id="PF13450">
    <property type="entry name" value="NAD_binding_8"/>
    <property type="match status" value="1"/>
</dbReference>
<dbReference type="InterPro" id="IPR002938">
    <property type="entry name" value="FAD-bd"/>
</dbReference>
<dbReference type="Gene3D" id="3.50.50.60">
    <property type="entry name" value="FAD/NAD(P)-binding domain"/>
    <property type="match status" value="1"/>
</dbReference>
<dbReference type="RefSeq" id="WP_345566962.1">
    <property type="nucleotide sequence ID" value="NZ_BAABDQ010000014.1"/>
</dbReference>
<dbReference type="PANTHER" id="PTHR47178:SF5">
    <property type="entry name" value="FAD-BINDING DOMAIN-CONTAINING PROTEIN"/>
    <property type="match status" value="1"/>
</dbReference>
<dbReference type="EMBL" id="BAABDQ010000014">
    <property type="protein sequence ID" value="GAA3571622.1"/>
    <property type="molecule type" value="Genomic_DNA"/>
</dbReference>
<organism evidence="6 7">
    <name type="scientific">Nonomuraea rosea</name>
    <dbReference type="NCBI Taxonomy" id="638574"/>
    <lineage>
        <taxon>Bacteria</taxon>
        <taxon>Bacillati</taxon>
        <taxon>Actinomycetota</taxon>
        <taxon>Actinomycetes</taxon>
        <taxon>Streptosporangiales</taxon>
        <taxon>Streptosporangiaceae</taxon>
        <taxon>Nonomuraea</taxon>
    </lineage>
</organism>